<dbReference type="InterPro" id="IPR009100">
    <property type="entry name" value="AcylCoA_DH/oxidase_NM_dom_sf"/>
</dbReference>
<dbReference type="PANTHER" id="PTHR43884">
    <property type="entry name" value="ACYL-COA DEHYDROGENASE"/>
    <property type="match status" value="1"/>
</dbReference>
<evidence type="ECO:0000259" key="2">
    <source>
        <dbReference type="Pfam" id="PF02771"/>
    </source>
</evidence>
<dbReference type="STRING" id="1406840.Q763_10770"/>
<proteinExistence type="predicted"/>
<evidence type="ECO:0000313" key="5">
    <source>
        <dbReference type="Proteomes" id="UP000030129"/>
    </source>
</evidence>
<evidence type="ECO:0000313" key="4">
    <source>
        <dbReference type="EMBL" id="KGO80490.1"/>
    </source>
</evidence>
<evidence type="ECO:0000259" key="3">
    <source>
        <dbReference type="Pfam" id="PF08028"/>
    </source>
</evidence>
<evidence type="ECO:0000256" key="1">
    <source>
        <dbReference type="ARBA" id="ARBA00023002"/>
    </source>
</evidence>
<feature type="domain" description="Acyl-CoA dehydrogenase/oxidase N-terminal" evidence="2">
    <location>
        <begin position="8"/>
        <end position="83"/>
    </location>
</feature>
<dbReference type="Gene3D" id="1.20.140.10">
    <property type="entry name" value="Butyryl-CoA Dehydrogenase, subunit A, domain 3"/>
    <property type="match status" value="1"/>
</dbReference>
<dbReference type="EMBL" id="JRLV01000010">
    <property type="protein sequence ID" value="KGO80490.1"/>
    <property type="molecule type" value="Genomic_DNA"/>
</dbReference>
<reference evidence="4 5" key="1">
    <citation type="submission" date="2013-09" db="EMBL/GenBank/DDBJ databases">
        <authorList>
            <person name="Zeng Z."/>
            <person name="Chen C."/>
        </authorList>
    </citation>
    <scope>NUCLEOTIDE SEQUENCE [LARGE SCALE GENOMIC DNA]</scope>
    <source>
        <strain evidence="4 5">F44-8</strain>
    </source>
</reference>
<dbReference type="GO" id="GO:0050660">
    <property type="term" value="F:flavin adenine dinucleotide binding"/>
    <property type="evidence" value="ECO:0007669"/>
    <property type="project" value="InterPro"/>
</dbReference>
<dbReference type="Pfam" id="PF02771">
    <property type="entry name" value="Acyl-CoA_dh_N"/>
    <property type="match status" value="1"/>
</dbReference>
<dbReference type="RefSeq" id="WP_035134021.1">
    <property type="nucleotide sequence ID" value="NZ_JRLV01000010.1"/>
</dbReference>
<dbReference type="Gene3D" id="1.10.540.10">
    <property type="entry name" value="Acyl-CoA dehydrogenase/oxidase, N-terminal domain"/>
    <property type="match status" value="1"/>
</dbReference>
<dbReference type="PIRSF" id="PIRSF016578">
    <property type="entry name" value="HsaA"/>
    <property type="match status" value="1"/>
</dbReference>
<dbReference type="InterPro" id="IPR013786">
    <property type="entry name" value="AcylCoA_DH/ox_N"/>
</dbReference>
<sequence>MDNFEFKDLWTQTIKEHAAQSEQNGKLHHEILNLIHSQNWFNIYAPKVYGGLEKPLPEILRLEEQIAKADGSTGWTVTLCSGAAWFAAFLDPDLAKEVFSNPKACLAGSGAATGTATVTPNGYSINGSWKHASGALHATHFTMNCMIKNNDGSAVFNNDNEELVLSFLLKKEEVTIVPNWPSMGMVASGSHSFTVNNIEVPANRSFTINGSPKTAAPYLNYPFLQLAEATLAVNFLGMASHFIELVKDLFYNRSGMERFTPEQKSYFENEFIKAKSQLQNDSQQFYEVVDLSWENYIKQDTIPNDILKQVSHYSRTLAHTARKVTDTLYPYCGLEAAKTESELNRVWRDLHTASQHSLLTFPF</sequence>
<dbReference type="eggNOG" id="COG1960">
    <property type="taxonomic scope" value="Bacteria"/>
</dbReference>
<dbReference type="InterPro" id="IPR046373">
    <property type="entry name" value="Acyl-CoA_Oxase/DH_mid-dom_sf"/>
</dbReference>
<comment type="caution">
    <text evidence="4">The sequence shown here is derived from an EMBL/GenBank/DDBJ whole genome shotgun (WGS) entry which is preliminary data.</text>
</comment>
<dbReference type="PANTHER" id="PTHR43884:SF12">
    <property type="entry name" value="ISOVALERYL-COA DEHYDROGENASE, MITOCHONDRIAL-RELATED"/>
    <property type="match status" value="1"/>
</dbReference>
<protein>
    <submittedName>
        <fullName evidence="4">Acyl-CoA dehydrogenase</fullName>
    </submittedName>
</protein>
<dbReference type="Pfam" id="PF08028">
    <property type="entry name" value="Acyl-CoA_dh_2"/>
    <property type="match status" value="1"/>
</dbReference>
<name>A0A0A2LWE9_9FLAO</name>
<keyword evidence="5" id="KW-1185">Reference proteome</keyword>
<feature type="domain" description="Acyl-CoA dehydrogenase C-terminal" evidence="3">
    <location>
        <begin position="230"/>
        <end position="359"/>
    </location>
</feature>
<dbReference type="Gene3D" id="2.40.110.10">
    <property type="entry name" value="Butyryl-CoA Dehydrogenase, subunit A, domain 2"/>
    <property type="match status" value="1"/>
</dbReference>
<dbReference type="SUPFAM" id="SSF56645">
    <property type="entry name" value="Acyl-CoA dehydrogenase NM domain-like"/>
    <property type="match status" value="1"/>
</dbReference>
<dbReference type="GO" id="GO:0003995">
    <property type="term" value="F:acyl-CoA dehydrogenase activity"/>
    <property type="evidence" value="ECO:0007669"/>
    <property type="project" value="TreeGrafter"/>
</dbReference>
<dbReference type="InterPro" id="IPR013107">
    <property type="entry name" value="Acyl-CoA_DH_C"/>
</dbReference>
<gene>
    <name evidence="4" type="ORF">Q763_10770</name>
</gene>
<dbReference type="InterPro" id="IPR037069">
    <property type="entry name" value="AcylCoA_DH/ox_N_sf"/>
</dbReference>
<accession>A0A0A2LWE9</accession>
<dbReference type="AlphaFoldDB" id="A0A0A2LWE9"/>
<keyword evidence="1" id="KW-0560">Oxidoreductase</keyword>
<dbReference type="Proteomes" id="UP000030129">
    <property type="component" value="Unassembled WGS sequence"/>
</dbReference>
<organism evidence="4 5">
    <name type="scientific">Flavobacterium beibuense F44-8</name>
    <dbReference type="NCBI Taxonomy" id="1406840"/>
    <lineage>
        <taxon>Bacteria</taxon>
        <taxon>Pseudomonadati</taxon>
        <taxon>Bacteroidota</taxon>
        <taxon>Flavobacteriia</taxon>
        <taxon>Flavobacteriales</taxon>
        <taxon>Flavobacteriaceae</taxon>
        <taxon>Flavobacterium</taxon>
    </lineage>
</organism>